<keyword evidence="2" id="KW-0547">Nucleotide-binding</keyword>
<keyword evidence="5" id="KW-1185">Reference proteome</keyword>
<dbReference type="Proteomes" id="UP000887575">
    <property type="component" value="Unassembled WGS sequence"/>
</dbReference>
<dbReference type="CDD" id="cd01428">
    <property type="entry name" value="ADK"/>
    <property type="match status" value="1"/>
</dbReference>
<dbReference type="InterPro" id="IPR000850">
    <property type="entry name" value="Adenylat/UMP-CMP_kin"/>
</dbReference>
<sequence>MNDAISVRPIEGRQRPNHFHRWWTRFRKGNSMRQDCRKYGLSHLSSGDLLRDEVKSGSPRGSELTAIMEAGQLVPLEVVLDLVKEAMLKKVAQGTKGFLIDGYPREVAQGIQFEGEIQEAQLVVFFDVCEDTLVKRLLGRAITSGRADDNIDTIKLRLHTFINSTAPVVDHYEKQGKLVRIPAEGSVDDIFAEVCKALDKCVKH</sequence>
<dbReference type="InterPro" id="IPR033690">
    <property type="entry name" value="Adenylat_kinase_CS"/>
</dbReference>
<protein>
    <recommendedName>
        <fullName evidence="7">Adenylate kinase isoenzyme 1</fullName>
    </recommendedName>
</protein>
<keyword evidence="1 4" id="KW-0808">Transferase</keyword>
<dbReference type="PROSITE" id="PS00113">
    <property type="entry name" value="ADENYLATE_KINASE"/>
    <property type="match status" value="1"/>
</dbReference>
<evidence type="ECO:0000313" key="5">
    <source>
        <dbReference type="Proteomes" id="UP000887575"/>
    </source>
</evidence>
<dbReference type="WBParaSite" id="MBELARI_LOCUS16940">
    <property type="protein sequence ID" value="MBELARI_LOCUS16940"/>
    <property type="gene ID" value="MBELARI_LOCUS16940"/>
</dbReference>
<dbReference type="PRINTS" id="PR00094">
    <property type="entry name" value="ADENYLTKNASE"/>
</dbReference>
<dbReference type="SUPFAM" id="SSF52540">
    <property type="entry name" value="P-loop containing nucleoside triphosphate hydrolases"/>
    <property type="match status" value="1"/>
</dbReference>
<dbReference type="GO" id="GO:0006139">
    <property type="term" value="P:nucleobase-containing compound metabolic process"/>
    <property type="evidence" value="ECO:0007669"/>
    <property type="project" value="InterPro"/>
</dbReference>
<evidence type="ECO:0008006" key="7">
    <source>
        <dbReference type="Google" id="ProtNLM"/>
    </source>
</evidence>
<dbReference type="AlphaFoldDB" id="A0AAF3ES30"/>
<accession>A0AAF3ES30</accession>
<evidence type="ECO:0000256" key="1">
    <source>
        <dbReference type="ARBA" id="ARBA00022679"/>
    </source>
</evidence>
<organism evidence="5 6">
    <name type="scientific">Mesorhabditis belari</name>
    <dbReference type="NCBI Taxonomy" id="2138241"/>
    <lineage>
        <taxon>Eukaryota</taxon>
        <taxon>Metazoa</taxon>
        <taxon>Ecdysozoa</taxon>
        <taxon>Nematoda</taxon>
        <taxon>Chromadorea</taxon>
        <taxon>Rhabditida</taxon>
        <taxon>Rhabditina</taxon>
        <taxon>Rhabditomorpha</taxon>
        <taxon>Rhabditoidea</taxon>
        <taxon>Rhabditidae</taxon>
        <taxon>Mesorhabditinae</taxon>
        <taxon>Mesorhabditis</taxon>
    </lineage>
</organism>
<dbReference type="HAMAP" id="MF_00235">
    <property type="entry name" value="Adenylate_kinase_Adk"/>
    <property type="match status" value="1"/>
</dbReference>
<dbReference type="GO" id="GO:0005524">
    <property type="term" value="F:ATP binding"/>
    <property type="evidence" value="ECO:0007669"/>
    <property type="project" value="InterPro"/>
</dbReference>
<dbReference type="InterPro" id="IPR027417">
    <property type="entry name" value="P-loop_NTPase"/>
</dbReference>
<dbReference type="Pfam" id="PF00406">
    <property type="entry name" value="ADK"/>
    <property type="match status" value="1"/>
</dbReference>
<dbReference type="GO" id="GO:0019205">
    <property type="term" value="F:nucleobase-containing compound kinase activity"/>
    <property type="evidence" value="ECO:0007669"/>
    <property type="project" value="InterPro"/>
</dbReference>
<proteinExistence type="inferred from homology"/>
<name>A0AAF3ES30_9BILA</name>
<evidence type="ECO:0000256" key="3">
    <source>
        <dbReference type="ARBA" id="ARBA00022777"/>
    </source>
</evidence>
<dbReference type="PANTHER" id="PTHR23359">
    <property type="entry name" value="NUCLEOTIDE KINASE"/>
    <property type="match status" value="1"/>
</dbReference>
<evidence type="ECO:0000256" key="4">
    <source>
        <dbReference type="RuleBase" id="RU003330"/>
    </source>
</evidence>
<evidence type="ECO:0000313" key="6">
    <source>
        <dbReference type="WBParaSite" id="MBELARI_LOCUS16940"/>
    </source>
</evidence>
<reference evidence="6" key="1">
    <citation type="submission" date="2024-02" db="UniProtKB">
        <authorList>
            <consortium name="WormBaseParasite"/>
        </authorList>
    </citation>
    <scope>IDENTIFICATION</scope>
</reference>
<evidence type="ECO:0000256" key="2">
    <source>
        <dbReference type="ARBA" id="ARBA00022741"/>
    </source>
</evidence>
<keyword evidence="3 4" id="KW-0418">Kinase</keyword>
<comment type="similarity">
    <text evidence="4">Belongs to the adenylate kinase family.</text>
</comment>
<dbReference type="Gene3D" id="3.40.50.300">
    <property type="entry name" value="P-loop containing nucleotide triphosphate hydrolases"/>
    <property type="match status" value="1"/>
</dbReference>